<gene>
    <name evidence="2" type="ORF">CDG81_19580</name>
    <name evidence="3" type="ORF">IL38_05310</name>
</gene>
<evidence type="ECO:0000313" key="2">
    <source>
        <dbReference type="EMBL" id="ASU80099.1"/>
    </source>
</evidence>
<dbReference type="EMBL" id="CP022752">
    <property type="protein sequence ID" value="ASU80099.1"/>
    <property type="molecule type" value="Genomic_DNA"/>
</dbReference>
<evidence type="ECO:0000313" key="4">
    <source>
        <dbReference type="Proteomes" id="UP000029737"/>
    </source>
</evidence>
<dbReference type="HOGENOM" id="CLU_2893684_0_0_11"/>
<dbReference type="Proteomes" id="UP000215043">
    <property type="component" value="Chromosome"/>
</dbReference>
<protein>
    <submittedName>
        <fullName evidence="2">Uncharacterized protein</fullName>
    </submittedName>
</protein>
<reference evidence="3 4" key="1">
    <citation type="journal article" date="2014" name="PLoS ONE">
        <title>Identification and Characterization of a New Erythromycin Biosynthetic Gene Cluster in Actinopolyspora erythraea YIM90600, a Novel Erythronolide-Producing Halophilic Actinomycete Isolated from Salt Field.</title>
        <authorList>
            <person name="Chen D."/>
            <person name="Feng J."/>
            <person name="Huang L."/>
            <person name="Zhang Q."/>
            <person name="Wu J."/>
            <person name="Zhu X."/>
            <person name="Duan Y."/>
            <person name="Xu Z."/>
        </authorList>
    </citation>
    <scope>NUCLEOTIDE SEQUENCE [LARGE SCALE GENOMIC DNA]</scope>
    <source>
        <strain evidence="3 4">YIM90600</strain>
    </source>
</reference>
<evidence type="ECO:0000313" key="5">
    <source>
        <dbReference type="Proteomes" id="UP000215043"/>
    </source>
</evidence>
<evidence type="ECO:0000313" key="3">
    <source>
        <dbReference type="EMBL" id="KGI82171.1"/>
    </source>
</evidence>
<reference evidence="2 5" key="2">
    <citation type="submission" date="2017-08" db="EMBL/GenBank/DDBJ databases">
        <title>The complete genome sequence of moderately halophilic actinomycete Actinopolyspora erythraea YIM 90600, the producer of novel erythromycin, novel actinopolysporins A-C and tubercidin.</title>
        <authorList>
            <person name="Yin M."/>
            <person name="Tang S."/>
        </authorList>
    </citation>
    <scope>NUCLEOTIDE SEQUENCE [LARGE SCALE GENOMIC DNA]</scope>
    <source>
        <strain evidence="2 5">YIM 90600</strain>
    </source>
</reference>
<dbReference type="EMBL" id="JPMV01000012">
    <property type="protein sequence ID" value="KGI82171.1"/>
    <property type="molecule type" value="Genomic_DNA"/>
</dbReference>
<dbReference type="AlphaFoldDB" id="A0A099D8B3"/>
<name>A0A099D8B3_9ACTN</name>
<organism evidence="2 5">
    <name type="scientific">Actinopolyspora erythraea</name>
    <dbReference type="NCBI Taxonomy" id="414996"/>
    <lineage>
        <taxon>Bacteria</taxon>
        <taxon>Bacillati</taxon>
        <taxon>Actinomycetota</taxon>
        <taxon>Actinomycetes</taxon>
        <taxon>Actinopolysporales</taxon>
        <taxon>Actinopolysporaceae</taxon>
        <taxon>Actinopolyspora</taxon>
    </lineage>
</organism>
<proteinExistence type="predicted"/>
<dbReference type="KEGG" id="aey:CDG81_19580"/>
<accession>A0A099D8B3</accession>
<keyword evidence="4" id="KW-1185">Reference proteome</keyword>
<sequence>MRSHNDRNQLAEASTESLDSGRPRSAVQRCSGWSSAECGGVRRELAASAVVTREIAAPAAPV</sequence>
<feature type="region of interest" description="Disordered" evidence="1">
    <location>
        <begin position="1"/>
        <end position="35"/>
    </location>
</feature>
<dbReference type="Proteomes" id="UP000029737">
    <property type="component" value="Unassembled WGS sequence"/>
</dbReference>
<evidence type="ECO:0000256" key="1">
    <source>
        <dbReference type="SAM" id="MobiDB-lite"/>
    </source>
</evidence>